<dbReference type="Proteomes" id="UP000799437">
    <property type="component" value="Unassembled WGS sequence"/>
</dbReference>
<feature type="region of interest" description="Disordered" evidence="1">
    <location>
        <begin position="16"/>
        <end position="56"/>
    </location>
</feature>
<dbReference type="AlphaFoldDB" id="A0A6A6WEI9"/>
<gene>
    <name evidence="2" type="ORF">EJ05DRAFT_301252</name>
</gene>
<dbReference type="RefSeq" id="XP_033601982.1">
    <property type="nucleotide sequence ID" value="XM_033740601.1"/>
</dbReference>
<organism evidence="2 3">
    <name type="scientific">Pseudovirgaria hyperparasitica</name>
    <dbReference type="NCBI Taxonomy" id="470096"/>
    <lineage>
        <taxon>Eukaryota</taxon>
        <taxon>Fungi</taxon>
        <taxon>Dikarya</taxon>
        <taxon>Ascomycota</taxon>
        <taxon>Pezizomycotina</taxon>
        <taxon>Dothideomycetes</taxon>
        <taxon>Dothideomycetes incertae sedis</taxon>
        <taxon>Acrospermales</taxon>
        <taxon>Acrospermaceae</taxon>
        <taxon>Pseudovirgaria</taxon>
    </lineage>
</organism>
<proteinExistence type="predicted"/>
<sequence length="96" mass="11231">MSKIYARMAQNIETPNSTLFPTHTDIHRYPPSSPPELKTQQHPKQTTHDTLLKPSHHHTSSQYFYTHTYTYIHCNQEPCGRFVLIRASGAMYIRFV</sequence>
<accession>A0A6A6WEI9</accession>
<dbReference type="GeneID" id="54481655"/>
<name>A0A6A6WEI9_9PEZI</name>
<dbReference type="EMBL" id="ML996569">
    <property type="protein sequence ID" value="KAF2759531.1"/>
    <property type="molecule type" value="Genomic_DNA"/>
</dbReference>
<protein>
    <submittedName>
        <fullName evidence="2">Uncharacterized protein</fullName>
    </submittedName>
</protein>
<evidence type="ECO:0000313" key="3">
    <source>
        <dbReference type="Proteomes" id="UP000799437"/>
    </source>
</evidence>
<reference evidence="2" key="1">
    <citation type="journal article" date="2020" name="Stud. Mycol.">
        <title>101 Dothideomycetes genomes: a test case for predicting lifestyles and emergence of pathogens.</title>
        <authorList>
            <person name="Haridas S."/>
            <person name="Albert R."/>
            <person name="Binder M."/>
            <person name="Bloem J."/>
            <person name="Labutti K."/>
            <person name="Salamov A."/>
            <person name="Andreopoulos B."/>
            <person name="Baker S."/>
            <person name="Barry K."/>
            <person name="Bills G."/>
            <person name="Bluhm B."/>
            <person name="Cannon C."/>
            <person name="Castanera R."/>
            <person name="Culley D."/>
            <person name="Daum C."/>
            <person name="Ezra D."/>
            <person name="Gonzalez J."/>
            <person name="Henrissat B."/>
            <person name="Kuo A."/>
            <person name="Liang C."/>
            <person name="Lipzen A."/>
            <person name="Lutzoni F."/>
            <person name="Magnuson J."/>
            <person name="Mondo S."/>
            <person name="Nolan M."/>
            <person name="Ohm R."/>
            <person name="Pangilinan J."/>
            <person name="Park H.-J."/>
            <person name="Ramirez L."/>
            <person name="Alfaro M."/>
            <person name="Sun H."/>
            <person name="Tritt A."/>
            <person name="Yoshinaga Y."/>
            <person name="Zwiers L.-H."/>
            <person name="Turgeon B."/>
            <person name="Goodwin S."/>
            <person name="Spatafora J."/>
            <person name="Crous P."/>
            <person name="Grigoriev I."/>
        </authorList>
    </citation>
    <scope>NUCLEOTIDE SEQUENCE</scope>
    <source>
        <strain evidence="2">CBS 121739</strain>
    </source>
</reference>
<evidence type="ECO:0000256" key="1">
    <source>
        <dbReference type="SAM" id="MobiDB-lite"/>
    </source>
</evidence>
<evidence type="ECO:0000313" key="2">
    <source>
        <dbReference type="EMBL" id="KAF2759531.1"/>
    </source>
</evidence>
<keyword evidence="3" id="KW-1185">Reference proteome</keyword>